<evidence type="ECO:0000313" key="2">
    <source>
        <dbReference type="EMBL" id="SME96789.1"/>
    </source>
</evidence>
<dbReference type="CDD" id="cd02440">
    <property type="entry name" value="AdoMet_MTases"/>
    <property type="match status" value="1"/>
</dbReference>
<dbReference type="InterPro" id="IPR029063">
    <property type="entry name" value="SAM-dependent_MTases_sf"/>
</dbReference>
<sequence length="212" mass="22868">MTDGGDGRGGGGAEKARWEERYGSPDYLFGREPNAFLASCRDLLPKRGRALAVADGEARNGVWLARQGLEVVSLDFAPTAQKKAAALAREAGVALEIVEADVHAWDYPPEAFDLVADIFTQFSGPEQRAAKWAGIRRTLKPGGLLILQGYTPKQLEYGTGGPKTLENLYTRALLEAAFGDMKDVAIVEEERELHEGDAHSGKSAVIGLTARK</sequence>
<dbReference type="AlphaFoldDB" id="A0A1Y6B7A1"/>
<dbReference type="GO" id="GO:0008168">
    <property type="term" value="F:methyltransferase activity"/>
    <property type="evidence" value="ECO:0007669"/>
    <property type="project" value="UniProtKB-KW"/>
</dbReference>
<dbReference type="InterPro" id="IPR041698">
    <property type="entry name" value="Methyltransf_25"/>
</dbReference>
<accession>A0A1Y6B7A1</accession>
<dbReference type="SUPFAM" id="SSF53335">
    <property type="entry name" value="S-adenosyl-L-methionine-dependent methyltransferases"/>
    <property type="match status" value="1"/>
</dbReference>
<feature type="domain" description="Methyltransferase" evidence="1">
    <location>
        <begin position="51"/>
        <end position="143"/>
    </location>
</feature>
<protein>
    <submittedName>
        <fullName evidence="2">Methyltransferase domain-containing protein</fullName>
    </submittedName>
</protein>
<dbReference type="Gene3D" id="3.40.50.150">
    <property type="entry name" value="Vaccinia Virus protein VP39"/>
    <property type="match status" value="1"/>
</dbReference>
<proteinExistence type="predicted"/>
<dbReference type="EMBL" id="FWZX01000002">
    <property type="protein sequence ID" value="SME96789.1"/>
    <property type="molecule type" value="Genomic_DNA"/>
</dbReference>
<dbReference type="Proteomes" id="UP000192917">
    <property type="component" value="Unassembled WGS sequence"/>
</dbReference>
<dbReference type="Pfam" id="PF13649">
    <property type="entry name" value="Methyltransf_25"/>
    <property type="match status" value="1"/>
</dbReference>
<keyword evidence="2" id="KW-0808">Transferase</keyword>
<dbReference type="GO" id="GO:0032259">
    <property type="term" value="P:methylation"/>
    <property type="evidence" value="ECO:0007669"/>
    <property type="project" value="UniProtKB-KW"/>
</dbReference>
<keyword evidence="3" id="KW-1185">Reference proteome</keyword>
<dbReference type="STRING" id="560819.SAMN05428998_10220"/>
<dbReference type="RefSeq" id="WP_085121106.1">
    <property type="nucleotide sequence ID" value="NZ_FWZX01000002.1"/>
</dbReference>
<evidence type="ECO:0000259" key="1">
    <source>
        <dbReference type="Pfam" id="PF13649"/>
    </source>
</evidence>
<name>A0A1Y6B7A1_9PROT</name>
<gene>
    <name evidence="2" type="ORF">SAMN05428998_10220</name>
</gene>
<reference evidence="2 3" key="1">
    <citation type="submission" date="2017-04" db="EMBL/GenBank/DDBJ databases">
        <authorList>
            <person name="Afonso C.L."/>
            <person name="Miller P.J."/>
            <person name="Scott M.A."/>
            <person name="Spackman E."/>
            <person name="Goraichik I."/>
            <person name="Dimitrov K.M."/>
            <person name="Suarez D.L."/>
            <person name="Swayne D.E."/>
        </authorList>
    </citation>
    <scope>NUCLEOTIDE SEQUENCE [LARGE SCALE GENOMIC DNA]</scope>
    <source>
        <strain evidence="2 3">USBA 355</strain>
    </source>
</reference>
<evidence type="ECO:0000313" key="3">
    <source>
        <dbReference type="Proteomes" id="UP000192917"/>
    </source>
</evidence>
<keyword evidence="2" id="KW-0489">Methyltransferase</keyword>
<organism evidence="2 3">
    <name type="scientific">Tistlia consotensis USBA 355</name>
    <dbReference type="NCBI Taxonomy" id="560819"/>
    <lineage>
        <taxon>Bacteria</taxon>
        <taxon>Pseudomonadati</taxon>
        <taxon>Pseudomonadota</taxon>
        <taxon>Alphaproteobacteria</taxon>
        <taxon>Rhodospirillales</taxon>
        <taxon>Rhodovibrionaceae</taxon>
        <taxon>Tistlia</taxon>
    </lineage>
</organism>